<feature type="transmembrane region" description="Helical" evidence="2">
    <location>
        <begin position="159"/>
        <end position="180"/>
    </location>
</feature>
<evidence type="ECO:0000256" key="1">
    <source>
        <dbReference type="SAM" id="MobiDB-lite"/>
    </source>
</evidence>
<gene>
    <name evidence="3" type="ORF">FOXG_22850</name>
</gene>
<reference evidence="3" key="2">
    <citation type="journal article" date="2010" name="Nature">
        <title>Comparative genomics reveals mobile pathogenicity chromosomes in Fusarium.</title>
        <authorList>
            <person name="Ma L.J."/>
            <person name="van der Does H.C."/>
            <person name="Borkovich K.A."/>
            <person name="Coleman J.J."/>
            <person name="Daboussi M.J."/>
            <person name="Di Pietro A."/>
            <person name="Dufresne M."/>
            <person name="Freitag M."/>
            <person name="Grabherr M."/>
            <person name="Henrissat B."/>
            <person name="Houterman P.M."/>
            <person name="Kang S."/>
            <person name="Shim W.B."/>
            <person name="Woloshuk C."/>
            <person name="Xie X."/>
            <person name="Xu J.R."/>
            <person name="Antoniw J."/>
            <person name="Baker S.E."/>
            <person name="Bluhm B.H."/>
            <person name="Breakspear A."/>
            <person name="Brown D.W."/>
            <person name="Butchko R.A."/>
            <person name="Chapman S."/>
            <person name="Coulson R."/>
            <person name="Coutinho P.M."/>
            <person name="Danchin E.G."/>
            <person name="Diener A."/>
            <person name="Gale L.R."/>
            <person name="Gardiner D.M."/>
            <person name="Goff S."/>
            <person name="Hammond-Kosack K.E."/>
            <person name="Hilburn K."/>
            <person name="Hua-Van A."/>
            <person name="Jonkers W."/>
            <person name="Kazan K."/>
            <person name="Kodira C.D."/>
            <person name="Koehrsen M."/>
            <person name="Kumar L."/>
            <person name="Lee Y.H."/>
            <person name="Li L."/>
            <person name="Manners J.M."/>
            <person name="Miranda-Saavedra D."/>
            <person name="Mukherjee M."/>
            <person name="Park G."/>
            <person name="Park J."/>
            <person name="Park S.Y."/>
            <person name="Proctor R.H."/>
            <person name="Regev A."/>
            <person name="Ruiz-Roldan M.C."/>
            <person name="Sain D."/>
            <person name="Sakthikumar S."/>
            <person name="Sykes S."/>
            <person name="Schwartz D.C."/>
            <person name="Turgeon B.G."/>
            <person name="Wapinski I."/>
            <person name="Yoder O."/>
            <person name="Young S."/>
            <person name="Zeng Q."/>
            <person name="Zhou S."/>
            <person name="Galagan J."/>
            <person name="Cuomo C.A."/>
            <person name="Kistler H.C."/>
            <person name="Rep M."/>
        </authorList>
    </citation>
    <scope>NUCLEOTIDE SEQUENCE [LARGE SCALE GENOMIC DNA]</scope>
    <source>
        <strain evidence="3">4287</strain>
    </source>
</reference>
<accession>A0A0J9WD04</accession>
<dbReference type="EMBL" id="DS231748">
    <property type="protein sequence ID" value="KNB20526.1"/>
    <property type="molecule type" value="Genomic_DNA"/>
</dbReference>
<evidence type="ECO:0000256" key="2">
    <source>
        <dbReference type="SAM" id="Phobius"/>
    </source>
</evidence>
<evidence type="ECO:0000313" key="3">
    <source>
        <dbReference type="EMBL" id="KNB20526.1"/>
    </source>
</evidence>
<feature type="transmembrane region" description="Helical" evidence="2">
    <location>
        <begin position="64"/>
        <end position="83"/>
    </location>
</feature>
<feature type="transmembrane region" description="Helical" evidence="2">
    <location>
        <begin position="6"/>
        <end position="24"/>
    </location>
</feature>
<feature type="transmembrane region" description="Helical" evidence="2">
    <location>
        <begin position="192"/>
        <end position="210"/>
    </location>
</feature>
<dbReference type="OrthoDB" id="5092315at2759"/>
<name>A0A0J9WD04_FUSO4</name>
<sequence>MDLILVCLFVFLADLCFWIPLSRLPGLRQKLTDRIAGPKRKEKKSDIVDDHDLTGFAPPHKTRAIISIVVAAENVLLLLYAFMSEKSIRGVSIGSGKLALANLFPLFLFGSHEIILVKLLRHSQQQVLWAHSLFAWIAWYEMEVHVATSLFLVSGLTSWNSLIGCIMGFLTSLALVGSLVRSFNMTTRLHRTFHGVIAIIGILGGTIHLLQSISCLLLVLATVCFGVTGIHSLWRPYSMPNAILAVGIDDSFERKEAVELKFRVPDSKHDFYIETSGTFYRAAYVAARDSGGCEATVLLPLSTLKSRKNHGSLQYHGPFRAPLSPYIYLSAKLDIITTGSGIIEGFSCFRWRQRVAESENKTPVFTRLVWLTTKSCPPYLSYYMNDMSWEKEDATILVIVLGSEVMGSKHVTSCSDSIRNESIVLDKQDDDEEGRNEKNAHERNDINNNASLHSFQAKMTIKYEINIDMKHAIKKYVKEPSRRRYVIGESLRALLQD</sequence>
<dbReference type="RefSeq" id="XP_018258571.1">
    <property type="nucleotide sequence ID" value="XM_018403269.1"/>
</dbReference>
<organism evidence="3 4">
    <name type="scientific">Fusarium oxysporum f. sp. lycopersici (strain 4287 / CBS 123668 / FGSC 9935 / NRRL 34936)</name>
    <name type="common">Fusarium vascular wilt of tomato</name>
    <dbReference type="NCBI Taxonomy" id="426428"/>
    <lineage>
        <taxon>Eukaryota</taxon>
        <taxon>Fungi</taxon>
        <taxon>Dikarya</taxon>
        <taxon>Ascomycota</taxon>
        <taxon>Pezizomycotina</taxon>
        <taxon>Sordariomycetes</taxon>
        <taxon>Hypocreomycetidae</taxon>
        <taxon>Hypocreales</taxon>
        <taxon>Nectriaceae</taxon>
        <taxon>Fusarium</taxon>
        <taxon>Fusarium oxysporum species complex</taxon>
    </lineage>
</organism>
<dbReference type="GeneID" id="28963556"/>
<protein>
    <submittedName>
        <fullName evidence="3">Uncharacterized protein</fullName>
    </submittedName>
</protein>
<keyword evidence="2" id="KW-0812">Transmembrane</keyword>
<dbReference type="Proteomes" id="UP000009097">
    <property type="component" value="Unassembled WGS sequence"/>
</dbReference>
<evidence type="ECO:0000313" key="4">
    <source>
        <dbReference type="Proteomes" id="UP000009097"/>
    </source>
</evidence>
<dbReference type="KEGG" id="fox:FOXG_22850"/>
<proteinExistence type="predicted"/>
<feature type="transmembrane region" description="Helical" evidence="2">
    <location>
        <begin position="103"/>
        <end position="121"/>
    </location>
</feature>
<keyword evidence="2" id="KW-0472">Membrane</keyword>
<keyword evidence="2" id="KW-1133">Transmembrane helix</keyword>
<dbReference type="AlphaFoldDB" id="A0A0J9WD04"/>
<feature type="compositionally biased region" description="Basic and acidic residues" evidence="1">
    <location>
        <begin position="435"/>
        <end position="445"/>
    </location>
</feature>
<reference evidence="3" key="1">
    <citation type="submission" date="2007-04" db="EMBL/GenBank/DDBJ databases">
        <authorList>
            <consortium name="The Broad Institute Genome Sequencing Platform"/>
            <person name="Birren B."/>
            <person name="Lander E."/>
            <person name="Galagan J."/>
            <person name="Nusbaum C."/>
            <person name="Devon K."/>
            <person name="Ma L.-J."/>
            <person name="Jaffe D."/>
            <person name="Butler J."/>
            <person name="Alvarez P."/>
            <person name="Gnerre S."/>
            <person name="Grabherr M."/>
            <person name="Kleber M."/>
            <person name="Mauceli E."/>
            <person name="Brockman W."/>
            <person name="MacCallum I.A."/>
            <person name="Young S."/>
            <person name="LaButti K."/>
            <person name="DeCaprio D."/>
            <person name="Crawford M."/>
            <person name="Koehrsen M."/>
            <person name="Engels R."/>
            <person name="Montgomery P."/>
            <person name="Pearson M."/>
            <person name="Howarth C."/>
            <person name="Larson L."/>
            <person name="White J."/>
            <person name="O'Leary S."/>
            <person name="Kodira C."/>
            <person name="Zeng Q."/>
            <person name="Yandava C."/>
            <person name="Alvarado L."/>
            <person name="Kistler C."/>
            <person name="Shim W.-B."/>
            <person name="Kang S."/>
            <person name="Woloshuk C."/>
        </authorList>
    </citation>
    <scope>NUCLEOTIDE SEQUENCE</scope>
    <source>
        <strain evidence="3">4287</strain>
    </source>
</reference>
<dbReference type="VEuPathDB" id="FungiDB:FOXG_22850"/>
<feature type="region of interest" description="Disordered" evidence="1">
    <location>
        <begin position="426"/>
        <end position="449"/>
    </location>
</feature>
<feature type="transmembrane region" description="Helical" evidence="2">
    <location>
        <begin position="133"/>
        <end position="153"/>
    </location>
</feature>